<dbReference type="SUPFAM" id="SSF143120">
    <property type="entry name" value="YefM-like"/>
    <property type="match status" value="1"/>
</dbReference>
<accession>A0A2K2U2J0</accession>
<evidence type="ECO:0000313" key="4">
    <source>
        <dbReference type="Proteomes" id="UP000236488"/>
    </source>
</evidence>
<evidence type="ECO:0000256" key="2">
    <source>
        <dbReference type="RuleBase" id="RU362080"/>
    </source>
</evidence>
<proteinExistence type="inferred from homology"/>
<gene>
    <name evidence="3" type="ORF">C2L80_11710</name>
</gene>
<reference evidence="3 4" key="1">
    <citation type="journal article" date="2018" name="Int. J. Syst. Evol. Microbiol.">
        <title>Rubneribacter badeniensis gen. nov., sp. nov. and Enteroscipio rubneri gen. nov., sp. nov., new members of the Eggerthellaceae isolated from human faeces.</title>
        <authorList>
            <person name="Danylec N."/>
            <person name="Gobl A."/>
            <person name="Stoll D.A."/>
            <person name="Hetzer B."/>
            <person name="Kulling S.E."/>
            <person name="Huch M."/>
        </authorList>
    </citation>
    <scope>NUCLEOTIDE SEQUENCE [LARGE SCALE GENOMIC DNA]</scope>
    <source>
        <strain evidence="3 4">ResAG-85</strain>
    </source>
</reference>
<dbReference type="RefSeq" id="WP_103263254.1">
    <property type="nucleotide sequence ID" value="NZ_PPEL01000094.1"/>
</dbReference>
<dbReference type="EMBL" id="PPEL01000094">
    <property type="protein sequence ID" value="PNV64484.1"/>
    <property type="molecule type" value="Genomic_DNA"/>
</dbReference>
<dbReference type="AlphaFoldDB" id="A0A2K2U2J0"/>
<dbReference type="Pfam" id="PF02604">
    <property type="entry name" value="PhdYeFM_antitox"/>
    <property type="match status" value="1"/>
</dbReference>
<protein>
    <recommendedName>
        <fullName evidence="2">Antitoxin</fullName>
    </recommendedName>
</protein>
<comment type="function">
    <text evidence="2">Antitoxin component of a type II toxin-antitoxin (TA) system.</text>
</comment>
<name>A0A2K2U2J0_9ACTN</name>
<organism evidence="3 4">
    <name type="scientific">Rubneribacter badeniensis</name>
    <dbReference type="NCBI Taxonomy" id="2070688"/>
    <lineage>
        <taxon>Bacteria</taxon>
        <taxon>Bacillati</taxon>
        <taxon>Actinomycetota</taxon>
        <taxon>Coriobacteriia</taxon>
        <taxon>Eggerthellales</taxon>
        <taxon>Eggerthellaceae</taxon>
        <taxon>Rubneribacter</taxon>
    </lineage>
</organism>
<comment type="similarity">
    <text evidence="1 2">Belongs to the phD/YefM antitoxin family.</text>
</comment>
<dbReference type="InterPro" id="IPR006442">
    <property type="entry name" value="Antitoxin_Phd/YefM"/>
</dbReference>
<sequence length="107" mass="12059">MPAIAAPLPIIRPITDLRTQLNDVCTQATDTQEPVVLTKNGVASYVLMDSDAYEATERRNRVYLALREAEIEEQYRPEAVSAEESDAKMREIFALWGLDYAPASKER</sequence>
<dbReference type="Proteomes" id="UP000236488">
    <property type="component" value="Unassembled WGS sequence"/>
</dbReference>
<dbReference type="NCBIfam" id="TIGR01552">
    <property type="entry name" value="phd_fam"/>
    <property type="match status" value="1"/>
</dbReference>
<dbReference type="InterPro" id="IPR036165">
    <property type="entry name" value="YefM-like_sf"/>
</dbReference>
<evidence type="ECO:0000313" key="3">
    <source>
        <dbReference type="EMBL" id="PNV64484.1"/>
    </source>
</evidence>
<evidence type="ECO:0000256" key="1">
    <source>
        <dbReference type="ARBA" id="ARBA00009981"/>
    </source>
</evidence>
<comment type="caution">
    <text evidence="3">The sequence shown here is derived from an EMBL/GenBank/DDBJ whole genome shotgun (WGS) entry which is preliminary data.</text>
</comment>
<dbReference type="Gene3D" id="3.40.1620.10">
    <property type="entry name" value="YefM-like domain"/>
    <property type="match status" value="1"/>
</dbReference>
<keyword evidence="4" id="KW-1185">Reference proteome</keyword>